<dbReference type="Proteomes" id="UP001255185">
    <property type="component" value="Unassembled WGS sequence"/>
</dbReference>
<evidence type="ECO:0000256" key="1">
    <source>
        <dbReference type="ARBA" id="ARBA00022729"/>
    </source>
</evidence>
<dbReference type="EMBL" id="JAVDVI010000011">
    <property type="protein sequence ID" value="MDR6968635.1"/>
    <property type="molecule type" value="Genomic_DNA"/>
</dbReference>
<comment type="caution">
    <text evidence="3">The sequence shown here is derived from an EMBL/GenBank/DDBJ whole genome shotgun (WGS) entry which is preliminary data.</text>
</comment>
<keyword evidence="1" id="KW-0732">Signal</keyword>
<dbReference type="SUPFAM" id="SSF49265">
    <property type="entry name" value="Fibronectin type III"/>
    <property type="match status" value="1"/>
</dbReference>
<evidence type="ECO:0000313" key="4">
    <source>
        <dbReference type="Proteomes" id="UP001255185"/>
    </source>
</evidence>
<feature type="non-terminal residue" evidence="3">
    <location>
        <position position="924"/>
    </location>
</feature>
<accession>A0ABU1TRY6</accession>
<dbReference type="PROSITE" id="PS50853">
    <property type="entry name" value="FN3"/>
    <property type="match status" value="1"/>
</dbReference>
<protein>
    <recommendedName>
        <fullName evidence="2">Fibronectin type-III domain-containing protein</fullName>
    </recommendedName>
</protein>
<dbReference type="InterPro" id="IPR044023">
    <property type="entry name" value="Ig_7"/>
</dbReference>
<evidence type="ECO:0000259" key="2">
    <source>
        <dbReference type="PROSITE" id="PS50853"/>
    </source>
</evidence>
<keyword evidence="4" id="KW-1185">Reference proteome</keyword>
<name>A0ABU1TRY6_9FLAO</name>
<dbReference type="Gene3D" id="2.60.40.1220">
    <property type="match status" value="1"/>
</dbReference>
<dbReference type="InterPro" id="IPR003961">
    <property type="entry name" value="FN3_dom"/>
</dbReference>
<organism evidence="3 4">
    <name type="scientific">Flavobacterium arsenatis</name>
    <dbReference type="NCBI Taxonomy" id="1484332"/>
    <lineage>
        <taxon>Bacteria</taxon>
        <taxon>Pseudomonadati</taxon>
        <taxon>Bacteroidota</taxon>
        <taxon>Flavobacteriia</taxon>
        <taxon>Flavobacteriales</taxon>
        <taxon>Flavobacteriaceae</taxon>
        <taxon>Flavobacterium</taxon>
    </lineage>
</organism>
<dbReference type="InterPro" id="IPR014755">
    <property type="entry name" value="Cu-Rt/internalin_Ig-like"/>
</dbReference>
<dbReference type="InterPro" id="IPR013783">
    <property type="entry name" value="Ig-like_fold"/>
</dbReference>
<sequence length="924" mass="97045">MKKSLQKELLQAVLIFTFFIILPVNSLGQGLLLGWDTSSNSGTFGQSPWTPATLNSNVETSGLIRGSGIVTSGTPANGTWGGSGGWSNNGNDTQSFHFTVTPKAGKTLSISSISSATRRSNSGPTSSKVYYSVNGGAFIQIATWNTSSTSGTTGSANSTSLSSVSALQNIAPGVPVKFRIVPQGTTGNYYITGGANALRLEGTAQAVANPLITPSVTALPDFGNVMVGTHSATSSFTFDGTDLGTNEVSIMAPAEFEISTDNINWFSGSDISPTAGSINDQQVWVRFSPTTAGPKTGNIALSATGAVTKNIAVTGTGVNGILLSPASTTLSYTEGTGPSASFQLTQLQVFGVDPSSTYTFKTLTGLSSNYEVSTNNVDWMDPSTIIIAQGGNFTIENPTFYIRLKQGIPTGMVATETIILEALGNSTTLSSSITVSGIVTPSSLVAPIATAGTLPTLTNFTANWEAVTGATEYLLDVSTSSTFTPLLTNYDNLVVTGTSKLVEGLDAGTTYYYRVRAKANAVISLNSNVIEMKTTCATVAIPEVADQEFCGTATVNDLVATTLPDAVAKWYDTASDTMPLDPTATLTTKSYFVTQTTANGCESPKKEVVVTIKTIPAILTANPQTFCEAGTVADLEPAQEIIQPEIITETFEDSDWASRLNFSGNYPLSTGIWTASRVSRISTSSSDPYKRISFGNSTGTAQNSHMISPVLNGVKSLTIEATSTITSDKLEISKIVNGVETVVQTFNVPQQNNLTMTLFTVILNDPSDLQIKIAGKPSTGTNYYVALGTLTITGYETQTPIIKWYDVATEGTALATTENLQTGNYYVSQTVNGCESPRKEVAITVNPKVVPDFEAITVCNESTVPTLQATSPNGISGTWSPATISNTQSGDYIFTPDASECATTQTLSVVITEKTVPDFAPIAD</sequence>
<reference evidence="3 4" key="1">
    <citation type="submission" date="2023-07" db="EMBL/GenBank/DDBJ databases">
        <title>Sorghum-associated microbial communities from plants grown in Nebraska, USA.</title>
        <authorList>
            <person name="Schachtman D."/>
        </authorList>
    </citation>
    <scope>NUCLEOTIDE SEQUENCE [LARGE SCALE GENOMIC DNA]</scope>
    <source>
        <strain evidence="3 4">3773</strain>
    </source>
</reference>
<proteinExistence type="predicted"/>
<evidence type="ECO:0000313" key="3">
    <source>
        <dbReference type="EMBL" id="MDR6968635.1"/>
    </source>
</evidence>
<gene>
    <name evidence="3" type="ORF">J2X31_002658</name>
</gene>
<feature type="domain" description="Fibronectin type-III" evidence="2">
    <location>
        <begin position="440"/>
        <end position="538"/>
    </location>
</feature>
<dbReference type="InterPro" id="IPR036116">
    <property type="entry name" value="FN3_sf"/>
</dbReference>
<dbReference type="Pfam" id="PF19081">
    <property type="entry name" value="Ig_7"/>
    <property type="match status" value="1"/>
</dbReference>
<dbReference type="Gene3D" id="2.60.40.10">
    <property type="entry name" value="Immunoglobulins"/>
    <property type="match status" value="2"/>
</dbReference>